<accession>A0A1A8YUK6</accession>
<organism evidence="2 3">
    <name type="scientific">Plasmodium ovale wallikeri</name>
    <dbReference type="NCBI Taxonomy" id="864142"/>
    <lineage>
        <taxon>Eukaryota</taxon>
        <taxon>Sar</taxon>
        <taxon>Alveolata</taxon>
        <taxon>Apicomplexa</taxon>
        <taxon>Aconoidasida</taxon>
        <taxon>Haemosporida</taxon>
        <taxon>Plasmodiidae</taxon>
        <taxon>Plasmodium</taxon>
        <taxon>Plasmodium (Plasmodium)</taxon>
    </lineage>
</organism>
<gene>
    <name evidence="1" type="ORF">POVWA1_024140</name>
    <name evidence="2" type="ORF">POVWA2_024030</name>
</gene>
<sequence length="89" mass="10363">MGGGRGLPREKTIPRLIFSVEITPKEREKKKKKKVSPIYLRKGNIYTLFMIRWQGKHYGHLYPEQMHPPDTVVLFHQGGEIKSLHHSSV</sequence>
<dbReference type="EMBL" id="FLRD01000074">
    <property type="protein sequence ID" value="SBT34800.1"/>
    <property type="molecule type" value="Genomic_DNA"/>
</dbReference>
<keyword evidence="4" id="KW-1185">Reference proteome</keyword>
<reference evidence="2" key="1">
    <citation type="submission" date="2016-05" db="EMBL/GenBank/DDBJ databases">
        <authorList>
            <person name="Lavstsen T."/>
            <person name="Jespersen J.S."/>
        </authorList>
    </citation>
    <scope>NUCLEOTIDE SEQUENCE [LARGE SCALE GENOMIC DNA]</scope>
</reference>
<dbReference type="EMBL" id="FLRE01000095">
    <property type="protein sequence ID" value="SBT35231.1"/>
    <property type="molecule type" value="Genomic_DNA"/>
</dbReference>
<evidence type="ECO:0000313" key="3">
    <source>
        <dbReference type="Proteomes" id="UP000078550"/>
    </source>
</evidence>
<evidence type="ECO:0000313" key="2">
    <source>
        <dbReference type="EMBL" id="SBT35231.1"/>
    </source>
</evidence>
<dbReference type="Proteomes" id="UP000078550">
    <property type="component" value="Unassembled WGS sequence"/>
</dbReference>
<name>A0A1A8YUK6_PLAOA</name>
<protein>
    <submittedName>
        <fullName evidence="2">Uncharacterized protein</fullName>
    </submittedName>
</protein>
<dbReference type="AlphaFoldDB" id="A0A1A8YUK6"/>
<reference evidence="3 4" key="2">
    <citation type="submission" date="2016-05" db="EMBL/GenBank/DDBJ databases">
        <authorList>
            <person name="Naeem Raeece"/>
        </authorList>
    </citation>
    <scope>NUCLEOTIDE SEQUENCE [LARGE SCALE GENOMIC DNA]</scope>
</reference>
<evidence type="ECO:0000313" key="1">
    <source>
        <dbReference type="EMBL" id="SBT34800.1"/>
    </source>
</evidence>
<evidence type="ECO:0000313" key="4">
    <source>
        <dbReference type="Proteomes" id="UP000078555"/>
    </source>
</evidence>
<dbReference type="Proteomes" id="UP000078555">
    <property type="component" value="Unassembled WGS sequence"/>
</dbReference>
<proteinExistence type="predicted"/>